<protein>
    <submittedName>
        <fullName evidence="15">DgyrCDS180</fullName>
    </submittedName>
</protein>
<keyword evidence="16" id="KW-1185">Reference proteome</keyword>
<organism evidence="15 16">
    <name type="scientific">Dimorphilus gyrociliatus</name>
    <dbReference type="NCBI Taxonomy" id="2664684"/>
    <lineage>
        <taxon>Eukaryota</taxon>
        <taxon>Metazoa</taxon>
        <taxon>Spiralia</taxon>
        <taxon>Lophotrochozoa</taxon>
        <taxon>Annelida</taxon>
        <taxon>Polychaeta</taxon>
        <taxon>Polychaeta incertae sedis</taxon>
        <taxon>Dinophilidae</taxon>
        <taxon>Dimorphilus</taxon>
    </lineage>
</organism>
<sequence>MRGLLIVVCLFQPLLAYAPFFCRNMRQMYTQKGFPMHHIENRPKTLSNSICRLRDTCCSNEVEKNLQKLSVNDTGRMFNNYMSTYKNEFVSKHAQIDSLFNKLHKNTMDVTHKYLDIVYGLLYVKHKDIFFDFLSDLLYYYKNEGKESLKDRIERFFDTLYVALFHIKFNGGTFKPNGFPEKFNNCVKRTRKTIKPFKKEQEEAVIRLLEKFMYPSKTFVQALRVGRDFILDVIKEPFGKDCSNSLTRLEYCKYCRDESNAKPCYTYCSAVMNGCFTLHHKLQLHWNEYAKQLKKLKKRFIGDKSAQKSMDTLHMKFSDMIMNFQESGNIKETVVMECGQLPPLQERAKRAVRKHSIEESEDDEIYFTAEKKSFSKRSKKTSIVDNINEIMDEIDKFLPRTNEMFGKPLTETMCTSLTKFDQVENCWNGHTVDRYKATAGDLRSESNPEVNIYETKLEVDEDRLTKRLKEITIAMEKAYNGEEYLFKSVRHQNKFHFSHVNNQHELVGSGSGSGYNQDWERDDDGTEDDYEDNYSGDATIYKNKHHFNKHKVLNSYNDYRKNSYNNFGHKSFQNDEGNNACSLSASFSIIFITFLTAYPFVVS</sequence>
<evidence type="ECO:0000256" key="8">
    <source>
        <dbReference type="ARBA" id="ARBA00023180"/>
    </source>
</evidence>
<dbReference type="EMBL" id="CAJFCJ010000001">
    <property type="protein sequence ID" value="CAD5110816.1"/>
    <property type="molecule type" value="Genomic_DNA"/>
</dbReference>
<dbReference type="Pfam" id="PF01153">
    <property type="entry name" value="Glypican"/>
    <property type="match status" value="1"/>
</dbReference>
<dbReference type="GO" id="GO:0005886">
    <property type="term" value="C:plasma membrane"/>
    <property type="evidence" value="ECO:0007669"/>
    <property type="project" value="UniProtKB-SubCell"/>
</dbReference>
<keyword evidence="8" id="KW-0325">Glycoprotein</keyword>
<comment type="subcellular location">
    <subcellularLocation>
        <location evidence="1">Cell membrane</location>
        <topology evidence="1">Lipid-anchor</topology>
        <topology evidence="1">GPI-anchor</topology>
    </subcellularLocation>
</comment>
<dbReference type="PANTHER" id="PTHR10822:SF30">
    <property type="entry name" value="DALLY-LIKE, ISOFORM A"/>
    <property type="match status" value="1"/>
</dbReference>
<reference evidence="15 16" key="1">
    <citation type="submission" date="2020-08" db="EMBL/GenBank/DDBJ databases">
        <authorList>
            <person name="Hejnol A."/>
        </authorList>
    </citation>
    <scope>NUCLEOTIDE SEQUENCE [LARGE SCALE GENOMIC DNA]</scope>
</reference>
<evidence type="ECO:0000313" key="16">
    <source>
        <dbReference type="Proteomes" id="UP000549394"/>
    </source>
</evidence>
<evidence type="ECO:0000256" key="9">
    <source>
        <dbReference type="ARBA" id="ARBA00023207"/>
    </source>
</evidence>
<dbReference type="GO" id="GO:1905475">
    <property type="term" value="P:regulation of protein localization to membrane"/>
    <property type="evidence" value="ECO:0007669"/>
    <property type="project" value="TreeGrafter"/>
</dbReference>
<dbReference type="AlphaFoldDB" id="A0A7I8V867"/>
<evidence type="ECO:0000256" key="2">
    <source>
        <dbReference type="ARBA" id="ARBA00010260"/>
    </source>
</evidence>
<evidence type="ECO:0000256" key="4">
    <source>
        <dbReference type="ARBA" id="ARBA00022622"/>
    </source>
</evidence>
<keyword evidence="7 13" id="KW-0472">Membrane</keyword>
<dbReference type="InterPro" id="IPR001863">
    <property type="entry name" value="Glypican"/>
</dbReference>
<dbReference type="GO" id="GO:0098552">
    <property type="term" value="C:side of membrane"/>
    <property type="evidence" value="ECO:0007669"/>
    <property type="project" value="UniProtKB-KW"/>
</dbReference>
<comment type="caution">
    <text evidence="15">The sequence shown here is derived from an EMBL/GenBank/DDBJ whole genome shotgun (WGS) entry which is preliminary data.</text>
</comment>
<evidence type="ECO:0000256" key="12">
    <source>
        <dbReference type="SAM" id="MobiDB-lite"/>
    </source>
</evidence>
<dbReference type="PANTHER" id="PTHR10822">
    <property type="entry name" value="GLYPICAN"/>
    <property type="match status" value="1"/>
</dbReference>
<dbReference type="GO" id="GO:0016477">
    <property type="term" value="P:cell migration"/>
    <property type="evidence" value="ECO:0007669"/>
    <property type="project" value="TreeGrafter"/>
</dbReference>
<keyword evidence="6" id="KW-0654">Proteoglycan</keyword>
<keyword evidence="4" id="KW-0336">GPI-anchor</keyword>
<keyword evidence="13" id="KW-0812">Transmembrane</keyword>
<dbReference type="GO" id="GO:0045202">
    <property type="term" value="C:synapse"/>
    <property type="evidence" value="ECO:0007669"/>
    <property type="project" value="TreeGrafter"/>
</dbReference>
<evidence type="ECO:0000256" key="5">
    <source>
        <dbReference type="ARBA" id="ARBA00022729"/>
    </source>
</evidence>
<evidence type="ECO:0000313" key="15">
    <source>
        <dbReference type="EMBL" id="CAD5110816.1"/>
    </source>
</evidence>
<evidence type="ECO:0000256" key="6">
    <source>
        <dbReference type="ARBA" id="ARBA00022974"/>
    </source>
</evidence>
<evidence type="ECO:0000256" key="14">
    <source>
        <dbReference type="SAM" id="SignalP"/>
    </source>
</evidence>
<name>A0A7I8V867_9ANNE</name>
<keyword evidence="5 14" id="KW-0732">Signal</keyword>
<feature type="signal peptide" evidence="14">
    <location>
        <begin position="1"/>
        <end position="16"/>
    </location>
</feature>
<comment type="similarity">
    <text evidence="2 11">Belongs to the glypican family.</text>
</comment>
<keyword evidence="13" id="KW-1133">Transmembrane helix</keyword>
<keyword evidence="3" id="KW-1003">Cell membrane</keyword>
<gene>
    <name evidence="15" type="ORF">DGYR_LOCUS176</name>
</gene>
<dbReference type="OrthoDB" id="10010764at2759"/>
<feature type="region of interest" description="Disordered" evidence="12">
    <location>
        <begin position="506"/>
        <end position="529"/>
    </location>
</feature>
<evidence type="ECO:0000256" key="3">
    <source>
        <dbReference type="ARBA" id="ARBA00022475"/>
    </source>
</evidence>
<evidence type="ECO:0000256" key="7">
    <source>
        <dbReference type="ARBA" id="ARBA00023136"/>
    </source>
</evidence>
<evidence type="ECO:0000256" key="10">
    <source>
        <dbReference type="ARBA" id="ARBA00023288"/>
    </source>
</evidence>
<dbReference type="GO" id="GO:0005576">
    <property type="term" value="C:extracellular region"/>
    <property type="evidence" value="ECO:0007669"/>
    <property type="project" value="TreeGrafter"/>
</dbReference>
<evidence type="ECO:0000256" key="13">
    <source>
        <dbReference type="SAM" id="Phobius"/>
    </source>
</evidence>
<dbReference type="GO" id="GO:0009986">
    <property type="term" value="C:cell surface"/>
    <property type="evidence" value="ECO:0007669"/>
    <property type="project" value="TreeGrafter"/>
</dbReference>
<evidence type="ECO:0000256" key="1">
    <source>
        <dbReference type="ARBA" id="ARBA00004609"/>
    </source>
</evidence>
<keyword evidence="10" id="KW-0449">Lipoprotein</keyword>
<feature type="transmembrane region" description="Helical" evidence="13">
    <location>
        <begin position="583"/>
        <end position="602"/>
    </location>
</feature>
<feature type="compositionally biased region" description="Acidic residues" evidence="12">
    <location>
        <begin position="520"/>
        <end position="529"/>
    </location>
</feature>
<proteinExistence type="inferred from homology"/>
<evidence type="ECO:0000256" key="11">
    <source>
        <dbReference type="RuleBase" id="RU003518"/>
    </source>
</evidence>
<dbReference type="Proteomes" id="UP000549394">
    <property type="component" value="Unassembled WGS sequence"/>
</dbReference>
<dbReference type="GO" id="GO:0009966">
    <property type="term" value="P:regulation of signal transduction"/>
    <property type="evidence" value="ECO:0007669"/>
    <property type="project" value="InterPro"/>
</dbReference>
<accession>A0A7I8V867</accession>
<feature type="chain" id="PRO_5029912078" evidence="14">
    <location>
        <begin position="17"/>
        <end position="603"/>
    </location>
</feature>
<keyword evidence="9" id="KW-0357">Heparan sulfate</keyword>